<protein>
    <submittedName>
        <fullName evidence="1">Uncharacterized protein</fullName>
    </submittedName>
</protein>
<organism evidence="1 2">
    <name type="scientific">Planoprotostelium fungivorum</name>
    <dbReference type="NCBI Taxonomy" id="1890364"/>
    <lineage>
        <taxon>Eukaryota</taxon>
        <taxon>Amoebozoa</taxon>
        <taxon>Evosea</taxon>
        <taxon>Variosea</taxon>
        <taxon>Cavosteliida</taxon>
        <taxon>Cavosteliaceae</taxon>
        <taxon>Planoprotostelium</taxon>
    </lineage>
</organism>
<name>A0A2P6MQ08_9EUKA</name>
<evidence type="ECO:0000313" key="1">
    <source>
        <dbReference type="EMBL" id="PRP73798.1"/>
    </source>
</evidence>
<dbReference type="AlphaFoldDB" id="A0A2P6MQ08"/>
<proteinExistence type="predicted"/>
<sequence>MALSQLGTTFTTFLFHRWNQRICPSQNDDDVGWKWSDLLVPRSPNSYDQRGMSNLREGSRTTPGLPRSGICFHLRPFASEMNANYAKA</sequence>
<accession>A0A2P6MQ08</accession>
<reference evidence="1 2" key="1">
    <citation type="journal article" date="2018" name="Genome Biol. Evol.">
        <title>Multiple Roots of Fruiting Body Formation in Amoebozoa.</title>
        <authorList>
            <person name="Hillmann F."/>
            <person name="Forbes G."/>
            <person name="Novohradska S."/>
            <person name="Ferling I."/>
            <person name="Riege K."/>
            <person name="Groth M."/>
            <person name="Westermann M."/>
            <person name="Marz M."/>
            <person name="Spaller T."/>
            <person name="Winckler T."/>
            <person name="Schaap P."/>
            <person name="Glockner G."/>
        </authorList>
    </citation>
    <scope>NUCLEOTIDE SEQUENCE [LARGE SCALE GENOMIC DNA]</scope>
    <source>
        <strain evidence="1 2">Jena</strain>
    </source>
</reference>
<comment type="caution">
    <text evidence="1">The sequence shown here is derived from an EMBL/GenBank/DDBJ whole genome shotgun (WGS) entry which is preliminary data.</text>
</comment>
<keyword evidence="2" id="KW-1185">Reference proteome</keyword>
<evidence type="ECO:0000313" key="2">
    <source>
        <dbReference type="Proteomes" id="UP000241769"/>
    </source>
</evidence>
<dbReference type="EMBL" id="MDYQ01000544">
    <property type="protein sequence ID" value="PRP73798.1"/>
    <property type="molecule type" value="Genomic_DNA"/>
</dbReference>
<dbReference type="InParanoid" id="A0A2P6MQ08"/>
<gene>
    <name evidence="1" type="ORF">PROFUN_15780</name>
</gene>
<dbReference type="Proteomes" id="UP000241769">
    <property type="component" value="Unassembled WGS sequence"/>
</dbReference>